<gene>
    <name evidence="2" type="ORF">LEA_15426</name>
</gene>
<reference evidence="2" key="1">
    <citation type="journal article" date="2013" name="Environ. Microbiol.">
        <title>Microbiota from the distal guts of lean and obese adolescents exhibit partial functional redundancy besides clear differences in community structure.</title>
        <authorList>
            <person name="Ferrer M."/>
            <person name="Ruiz A."/>
            <person name="Lanza F."/>
            <person name="Haange S.B."/>
            <person name="Oberbach A."/>
            <person name="Till H."/>
            <person name="Bargiela R."/>
            <person name="Campoy C."/>
            <person name="Segura M.T."/>
            <person name="Richter M."/>
            <person name="von Bergen M."/>
            <person name="Seifert J."/>
            <person name="Suarez A."/>
        </authorList>
    </citation>
    <scope>NUCLEOTIDE SEQUENCE</scope>
</reference>
<sequence length="72" mass="8596">MEKITEKQKERLEELKEKRAEEKKQEKKDVTVKRTTIQANSKEELLEKISELDWSKITEEKATQGMKFDITI</sequence>
<name>K1S3Q8_9ZZZZ</name>
<keyword evidence="1" id="KW-0175">Coiled coil</keyword>
<accession>K1S3Q8</accession>
<organism evidence="2">
    <name type="scientific">human gut metagenome</name>
    <dbReference type="NCBI Taxonomy" id="408170"/>
    <lineage>
        <taxon>unclassified sequences</taxon>
        <taxon>metagenomes</taxon>
        <taxon>organismal metagenomes</taxon>
    </lineage>
</organism>
<proteinExistence type="predicted"/>
<dbReference type="InterPro" id="IPR046097">
    <property type="entry name" value="DUF6033"/>
</dbReference>
<dbReference type="EMBL" id="AJWY01010527">
    <property type="protein sequence ID" value="EKC55297.1"/>
    <property type="molecule type" value="Genomic_DNA"/>
</dbReference>
<dbReference type="AlphaFoldDB" id="K1S3Q8"/>
<dbReference type="Pfam" id="PF19498">
    <property type="entry name" value="DUF6033"/>
    <property type="match status" value="1"/>
</dbReference>
<evidence type="ECO:0000313" key="2">
    <source>
        <dbReference type="EMBL" id="EKC55297.1"/>
    </source>
</evidence>
<evidence type="ECO:0000256" key="1">
    <source>
        <dbReference type="SAM" id="Coils"/>
    </source>
</evidence>
<comment type="caution">
    <text evidence="2">The sequence shown here is derived from an EMBL/GenBank/DDBJ whole genome shotgun (WGS) entry which is preliminary data.</text>
</comment>
<feature type="coiled-coil region" evidence="1">
    <location>
        <begin position="1"/>
        <end position="29"/>
    </location>
</feature>
<protein>
    <submittedName>
        <fullName evidence="2">Uncharacterized protein</fullName>
    </submittedName>
</protein>